<feature type="region of interest" description="Disordered" evidence="1">
    <location>
        <begin position="159"/>
        <end position="195"/>
    </location>
</feature>
<evidence type="ECO:0000256" key="1">
    <source>
        <dbReference type="SAM" id="MobiDB-lite"/>
    </source>
</evidence>
<keyword evidence="2" id="KW-0812">Transmembrane</keyword>
<feature type="compositionally biased region" description="Basic and acidic residues" evidence="1">
    <location>
        <begin position="159"/>
        <end position="170"/>
    </location>
</feature>
<dbReference type="Proteomes" id="UP000829354">
    <property type="component" value="Chromosome I"/>
</dbReference>
<dbReference type="AlphaFoldDB" id="A0AAE9J539"/>
<evidence type="ECO:0000313" key="4">
    <source>
        <dbReference type="Proteomes" id="UP000829354"/>
    </source>
</evidence>
<gene>
    <name evidence="3" type="ORF">L5515_002654</name>
</gene>
<sequence length="243" mass="27891">MPKNRIHPSYGVQKTAENGGNHQKRMFLKLLKHPWKPAPSNAQKWMASEKPFELGYQGIPESGRLYRPATHPDLNFKNSSLLEKLGYEGIPESGQTYHPAVHSNLNSIQVVSDFKNAGNQKMDLNLLNPNEPPTWRTFPTPPIEYIPRPIEPRNLRQYQRDAKKRDDKKNANGRLQESSILRRPEPTSTEIIPEKPPAPSRISIICEKASNFLLSKNFLIIFGLLVIFLTIYALIAIWRIRKH</sequence>
<reference evidence="3 4" key="1">
    <citation type="submission" date="2022-04" db="EMBL/GenBank/DDBJ databases">
        <title>Chromosome-level reference genomes for two strains of Caenorhabditis briggsae: an improved platform for comparative genomics.</title>
        <authorList>
            <person name="Stevens L."/>
            <person name="Andersen E."/>
        </authorList>
    </citation>
    <scope>NUCLEOTIDE SEQUENCE [LARGE SCALE GENOMIC DNA]</scope>
    <source>
        <strain evidence="3">VX34</strain>
        <tissue evidence="3">Whole-organism</tissue>
    </source>
</reference>
<evidence type="ECO:0000256" key="2">
    <source>
        <dbReference type="SAM" id="Phobius"/>
    </source>
</evidence>
<name>A0AAE9J539_CAEBR</name>
<organism evidence="3 4">
    <name type="scientific">Caenorhabditis briggsae</name>
    <dbReference type="NCBI Taxonomy" id="6238"/>
    <lineage>
        <taxon>Eukaryota</taxon>
        <taxon>Metazoa</taxon>
        <taxon>Ecdysozoa</taxon>
        <taxon>Nematoda</taxon>
        <taxon>Chromadorea</taxon>
        <taxon>Rhabditida</taxon>
        <taxon>Rhabditina</taxon>
        <taxon>Rhabditomorpha</taxon>
        <taxon>Rhabditoidea</taxon>
        <taxon>Rhabditidae</taxon>
        <taxon>Peloderinae</taxon>
        <taxon>Caenorhabditis</taxon>
    </lineage>
</organism>
<keyword evidence="2" id="KW-0472">Membrane</keyword>
<proteinExistence type="predicted"/>
<accession>A0AAE9J539</accession>
<dbReference type="EMBL" id="CP092620">
    <property type="protein sequence ID" value="UMM15089.1"/>
    <property type="molecule type" value="Genomic_DNA"/>
</dbReference>
<keyword evidence="4" id="KW-1185">Reference proteome</keyword>
<keyword evidence="2" id="KW-1133">Transmembrane helix</keyword>
<feature type="transmembrane region" description="Helical" evidence="2">
    <location>
        <begin position="218"/>
        <end position="238"/>
    </location>
</feature>
<protein>
    <submittedName>
        <fullName evidence="3">Uncharacterized protein</fullName>
    </submittedName>
</protein>
<evidence type="ECO:0000313" key="3">
    <source>
        <dbReference type="EMBL" id="UMM15089.1"/>
    </source>
</evidence>